<sequence length="325" mass="36139">MKNTVVWAAILCLISAVSWGAMFPVANHAFQHIDPFYFTLFRYGFVTIILLVWLFWKEGKEAFRFEGKGWLLWFFGTMAFAVYNLLIFWGQDLLGDPGTMIASIMESLMPMISIVIAWVFIRQRPHAFTMFCVVLGFVGASLVVTKGDFGAFFSAANAIIPSLLIFIAVVGWVVYTMGGTRFSNDGWSALRYSTLSCLLGTATAAVVVIGVTLTGYVSFPTVETLTITSPHIAFMVIFPGVIALVGWNYGVSVITPLNGLLFLNFVPVTTLAIQIIQGVSVTAYDYIGTVFIIMSLLLNNMFLRLQQKKRETKEDFRGRLQETEA</sequence>
<proteinExistence type="inferred from homology"/>
<evidence type="ECO:0000256" key="7">
    <source>
        <dbReference type="SAM" id="Phobius"/>
    </source>
</evidence>
<protein>
    <submittedName>
        <fullName evidence="9">Transporter</fullName>
    </submittedName>
</protein>
<evidence type="ECO:0000256" key="5">
    <source>
        <dbReference type="ARBA" id="ARBA00022989"/>
    </source>
</evidence>
<feature type="transmembrane region" description="Helical" evidence="7">
    <location>
        <begin position="257"/>
        <end position="277"/>
    </location>
</feature>
<feature type="transmembrane region" description="Helical" evidence="7">
    <location>
        <begin position="128"/>
        <end position="145"/>
    </location>
</feature>
<gene>
    <name evidence="9" type="ORF">AV656_11030</name>
</gene>
<dbReference type="InterPro" id="IPR037185">
    <property type="entry name" value="EmrE-like"/>
</dbReference>
<evidence type="ECO:0000256" key="3">
    <source>
        <dbReference type="ARBA" id="ARBA00022475"/>
    </source>
</evidence>
<dbReference type="Pfam" id="PF00892">
    <property type="entry name" value="EamA"/>
    <property type="match status" value="2"/>
</dbReference>
<evidence type="ECO:0000256" key="1">
    <source>
        <dbReference type="ARBA" id="ARBA00004651"/>
    </source>
</evidence>
<evidence type="ECO:0000256" key="6">
    <source>
        <dbReference type="ARBA" id="ARBA00023136"/>
    </source>
</evidence>
<feature type="domain" description="EamA" evidence="8">
    <location>
        <begin position="162"/>
        <end position="300"/>
    </location>
</feature>
<evidence type="ECO:0000313" key="10">
    <source>
        <dbReference type="Proteomes" id="UP000076490"/>
    </source>
</evidence>
<dbReference type="PANTHER" id="PTHR32322:SF18">
    <property type="entry name" value="S-ADENOSYLMETHIONINE_S-ADENOSYLHOMOCYSTEINE TRANSPORTER"/>
    <property type="match status" value="1"/>
</dbReference>
<evidence type="ECO:0000259" key="8">
    <source>
        <dbReference type="Pfam" id="PF00892"/>
    </source>
</evidence>
<comment type="subcellular location">
    <subcellularLocation>
        <location evidence="1">Cell membrane</location>
        <topology evidence="1">Multi-pass membrane protein</topology>
    </subcellularLocation>
</comment>
<feature type="transmembrane region" description="Helical" evidence="7">
    <location>
        <begin position="231"/>
        <end position="250"/>
    </location>
</feature>
<dbReference type="AlphaFoldDB" id="A0A161SPP2"/>
<keyword evidence="4 7" id="KW-0812">Transmembrane</keyword>
<keyword evidence="3" id="KW-1003">Cell membrane</keyword>
<dbReference type="GO" id="GO:0005886">
    <property type="term" value="C:plasma membrane"/>
    <property type="evidence" value="ECO:0007669"/>
    <property type="project" value="UniProtKB-SubCell"/>
</dbReference>
<evidence type="ECO:0000256" key="2">
    <source>
        <dbReference type="ARBA" id="ARBA00007362"/>
    </source>
</evidence>
<feature type="transmembrane region" description="Helical" evidence="7">
    <location>
        <begin position="36"/>
        <end position="56"/>
    </location>
</feature>
<dbReference type="EMBL" id="LQNT01000011">
    <property type="protein sequence ID" value="KZE37110.1"/>
    <property type="molecule type" value="Genomic_DNA"/>
</dbReference>
<evidence type="ECO:0000256" key="4">
    <source>
        <dbReference type="ARBA" id="ARBA00022692"/>
    </source>
</evidence>
<feature type="transmembrane region" description="Helical" evidence="7">
    <location>
        <begin position="101"/>
        <end position="121"/>
    </location>
</feature>
<name>A0A161SPP2_9BACL</name>
<dbReference type="Proteomes" id="UP000076490">
    <property type="component" value="Unassembled WGS sequence"/>
</dbReference>
<keyword evidence="5 7" id="KW-1133">Transmembrane helix</keyword>
<evidence type="ECO:0000313" key="9">
    <source>
        <dbReference type="EMBL" id="KZE37110.1"/>
    </source>
</evidence>
<dbReference type="InterPro" id="IPR050638">
    <property type="entry name" value="AA-Vitamin_Transporters"/>
</dbReference>
<feature type="domain" description="EamA" evidence="8">
    <location>
        <begin position="7"/>
        <end position="144"/>
    </location>
</feature>
<feature type="transmembrane region" description="Helical" evidence="7">
    <location>
        <begin position="151"/>
        <end position="175"/>
    </location>
</feature>
<organism evidence="9 10">
    <name type="scientific">Bhargavaea cecembensis</name>
    <dbReference type="NCBI Taxonomy" id="394098"/>
    <lineage>
        <taxon>Bacteria</taxon>
        <taxon>Bacillati</taxon>
        <taxon>Bacillota</taxon>
        <taxon>Bacilli</taxon>
        <taxon>Bacillales</taxon>
        <taxon>Caryophanaceae</taxon>
        <taxon>Bhargavaea</taxon>
    </lineage>
</organism>
<accession>A0A161SPP2</accession>
<feature type="transmembrane region" description="Helical" evidence="7">
    <location>
        <begin position="195"/>
        <end position="219"/>
    </location>
</feature>
<comment type="similarity">
    <text evidence="2">Belongs to the EamA transporter family.</text>
</comment>
<dbReference type="OrthoDB" id="4167046at2"/>
<keyword evidence="6 7" id="KW-0472">Membrane</keyword>
<feature type="transmembrane region" description="Helical" evidence="7">
    <location>
        <begin position="283"/>
        <end position="303"/>
    </location>
</feature>
<dbReference type="PANTHER" id="PTHR32322">
    <property type="entry name" value="INNER MEMBRANE TRANSPORTER"/>
    <property type="match status" value="1"/>
</dbReference>
<dbReference type="SUPFAM" id="SSF103481">
    <property type="entry name" value="Multidrug resistance efflux transporter EmrE"/>
    <property type="match status" value="1"/>
</dbReference>
<dbReference type="InterPro" id="IPR000620">
    <property type="entry name" value="EamA_dom"/>
</dbReference>
<comment type="caution">
    <text evidence="9">The sequence shown here is derived from an EMBL/GenBank/DDBJ whole genome shotgun (WGS) entry which is preliminary data.</text>
</comment>
<reference evidence="9 10" key="1">
    <citation type="submission" date="2016-01" db="EMBL/GenBank/DDBJ databases">
        <title>Whole genome sequencing of Bhargavaea cecembensis T14.</title>
        <authorList>
            <person name="Hong K.W."/>
        </authorList>
    </citation>
    <scope>NUCLEOTIDE SEQUENCE [LARGE SCALE GENOMIC DNA]</scope>
    <source>
        <strain evidence="9 10">T14</strain>
    </source>
</reference>
<feature type="transmembrane region" description="Helical" evidence="7">
    <location>
        <begin position="68"/>
        <end position="89"/>
    </location>
</feature>